<keyword evidence="4" id="KW-0969">Cilium</keyword>
<evidence type="ECO:0000256" key="1">
    <source>
        <dbReference type="SAM" id="MobiDB-lite"/>
    </source>
</evidence>
<feature type="compositionally biased region" description="Low complexity" evidence="1">
    <location>
        <begin position="127"/>
        <end position="140"/>
    </location>
</feature>
<keyword evidence="2" id="KW-0812">Transmembrane</keyword>
<evidence type="ECO:0000256" key="2">
    <source>
        <dbReference type="SAM" id="Phobius"/>
    </source>
</evidence>
<keyword evidence="4" id="KW-0966">Cell projection</keyword>
<reference evidence="4 5" key="1">
    <citation type="submission" date="2019-03" db="EMBL/GenBank/DDBJ databases">
        <title>Genomic Encyclopedia of Type Strains, Phase IV (KMG-IV): sequencing the most valuable type-strain genomes for metagenomic binning, comparative biology and taxonomic classification.</title>
        <authorList>
            <person name="Goeker M."/>
        </authorList>
    </citation>
    <scope>NUCLEOTIDE SEQUENCE [LARGE SCALE GENOMIC DNA]</scope>
    <source>
        <strain evidence="4 5">DSM 24979</strain>
    </source>
</reference>
<feature type="region of interest" description="Disordered" evidence="1">
    <location>
        <begin position="121"/>
        <end position="152"/>
    </location>
</feature>
<evidence type="ECO:0000313" key="5">
    <source>
        <dbReference type="Proteomes" id="UP000295658"/>
    </source>
</evidence>
<gene>
    <name evidence="4" type="ORF">EDD69_105175</name>
</gene>
<dbReference type="Gene3D" id="1.25.60.10">
    <property type="entry name" value="MgtE N-terminal domain-like"/>
    <property type="match status" value="1"/>
</dbReference>
<dbReference type="InterPro" id="IPR006668">
    <property type="entry name" value="Mg_transptr_MgtE_intracell_dom"/>
</dbReference>
<dbReference type="RefSeq" id="WP_132948143.1">
    <property type="nucleotide sequence ID" value="NZ_SLUL01000005.1"/>
</dbReference>
<dbReference type="Pfam" id="PF03448">
    <property type="entry name" value="MgtE_N"/>
    <property type="match status" value="1"/>
</dbReference>
<protein>
    <submittedName>
        <fullName evidence="4">Flagellar motility protein MotE (MotC chaperone)</fullName>
    </submittedName>
</protein>
<dbReference type="AlphaFoldDB" id="A0A4R1QEP5"/>
<dbReference type="SUPFAM" id="SSF158791">
    <property type="entry name" value="MgtE N-terminal domain-like"/>
    <property type="match status" value="1"/>
</dbReference>
<feature type="domain" description="Magnesium transporter MgtE intracellular" evidence="3">
    <location>
        <begin position="161"/>
        <end position="214"/>
    </location>
</feature>
<comment type="caution">
    <text evidence="4">The sequence shown here is derived from an EMBL/GenBank/DDBJ whole genome shotgun (WGS) entry which is preliminary data.</text>
</comment>
<dbReference type="Gene3D" id="6.10.250.920">
    <property type="match status" value="1"/>
</dbReference>
<evidence type="ECO:0000259" key="3">
    <source>
        <dbReference type="Pfam" id="PF03448"/>
    </source>
</evidence>
<dbReference type="OrthoDB" id="1724615at2"/>
<dbReference type="EMBL" id="SLUL01000005">
    <property type="protein sequence ID" value="TCL50374.1"/>
    <property type="molecule type" value="Genomic_DNA"/>
</dbReference>
<evidence type="ECO:0000313" key="4">
    <source>
        <dbReference type="EMBL" id="TCL50374.1"/>
    </source>
</evidence>
<accession>A0A4R1QEP5</accession>
<sequence>MNDLERSEGTEKKNSKILWFLFVVFIPLLFAISVALLILTFSGVNVFEEGKKYGQKIPFVSQFIPGTEANTMKQLQEEIVQLKATIVEKDKEIEQVNQSLEEKQKEIDALKQEIARLNAEKEQLGNESGTQSETTQQTETKQAEMKQTETPQQTMRDIIKMYETMSPRKAAEIISQMSEQEAVNLLSRLKSDKVAAILEKMDAASAAKYTSLLAKKAANTP</sequence>
<keyword evidence="5" id="KW-1185">Reference proteome</keyword>
<name>A0A4R1QEP5_9BACL</name>
<keyword evidence="4" id="KW-0282">Flagellum</keyword>
<dbReference type="Proteomes" id="UP000295658">
    <property type="component" value="Unassembled WGS sequence"/>
</dbReference>
<keyword evidence="2" id="KW-0472">Membrane</keyword>
<feature type="transmembrane region" description="Helical" evidence="2">
    <location>
        <begin position="17"/>
        <end position="47"/>
    </location>
</feature>
<organism evidence="4 5">
    <name type="scientific">Thermolongibacillus altinsuensis</name>
    <dbReference type="NCBI Taxonomy" id="575256"/>
    <lineage>
        <taxon>Bacteria</taxon>
        <taxon>Bacillati</taxon>
        <taxon>Bacillota</taxon>
        <taxon>Bacilli</taxon>
        <taxon>Bacillales</taxon>
        <taxon>Anoxybacillaceae</taxon>
        <taxon>Thermolongibacillus</taxon>
    </lineage>
</organism>
<proteinExistence type="predicted"/>
<keyword evidence="2" id="KW-1133">Transmembrane helix</keyword>
<dbReference type="InterPro" id="IPR038076">
    <property type="entry name" value="MgtE_N_sf"/>
</dbReference>